<dbReference type="InterPro" id="IPR016032">
    <property type="entry name" value="Sig_transdc_resp-reg_C-effctor"/>
</dbReference>
<protein>
    <submittedName>
        <fullName evidence="6">Response regulator transcription factor</fullName>
    </submittedName>
</protein>
<feature type="modified residue" description="4-aspartylphosphate" evidence="3">
    <location>
        <position position="53"/>
    </location>
</feature>
<sequence>MSRILIVDDHPVVCMAVTAMLEKEGHTIVGTADNGVDALYMTKELLPDLVILDIGIPKLQGLEVISRMTQAELPVRVLVLSSLEPSLFAMRSLEAGAAGFISKQSGLADLMGAVNAILSGYDCFPVINGRSLCKREDDDILQSLSDKEIIVLQYLASGFASKEIAEQMLISIKTVSTYKTRLLKKLRMKSLVDIVDFAKRNAVV</sequence>
<reference evidence="6 7" key="1">
    <citation type="submission" date="2020-12" db="EMBL/GenBank/DDBJ databases">
        <title>Pseudomonas schmalbachii sp. nov. isolated from millipede gut.</title>
        <authorList>
            <person name="Shelomi M."/>
        </authorList>
    </citation>
    <scope>NUCLEOTIDE SEQUENCE [LARGE SCALE GENOMIC DNA]</scope>
    <source>
        <strain evidence="6 7">Milli4</strain>
    </source>
</reference>
<keyword evidence="2" id="KW-0238">DNA-binding</keyword>
<dbReference type="Gene3D" id="1.10.10.10">
    <property type="entry name" value="Winged helix-like DNA-binding domain superfamily/Winged helix DNA-binding domain"/>
    <property type="match status" value="1"/>
</dbReference>
<dbReference type="InterPro" id="IPR036388">
    <property type="entry name" value="WH-like_DNA-bd_sf"/>
</dbReference>
<dbReference type="Pfam" id="PF00072">
    <property type="entry name" value="Response_reg"/>
    <property type="match status" value="1"/>
</dbReference>
<evidence type="ECO:0000259" key="5">
    <source>
        <dbReference type="PROSITE" id="PS50110"/>
    </source>
</evidence>
<organism evidence="6 7">
    <name type="scientific">Pseudomonas schmalbachii</name>
    <dbReference type="NCBI Taxonomy" id="2816993"/>
    <lineage>
        <taxon>Bacteria</taxon>
        <taxon>Pseudomonadati</taxon>
        <taxon>Pseudomonadota</taxon>
        <taxon>Gammaproteobacteria</taxon>
        <taxon>Pseudomonadales</taxon>
        <taxon>Pseudomonadaceae</taxon>
        <taxon>Pseudomonas</taxon>
    </lineage>
</organism>
<dbReference type="CDD" id="cd17535">
    <property type="entry name" value="REC_NarL-like"/>
    <property type="match status" value="1"/>
</dbReference>
<dbReference type="SUPFAM" id="SSF46894">
    <property type="entry name" value="C-terminal effector domain of the bipartite response regulators"/>
    <property type="match status" value="1"/>
</dbReference>
<accession>A0ABS3TWU4</accession>
<evidence type="ECO:0000256" key="2">
    <source>
        <dbReference type="ARBA" id="ARBA00023125"/>
    </source>
</evidence>
<dbReference type="SUPFAM" id="SSF52172">
    <property type="entry name" value="CheY-like"/>
    <property type="match status" value="1"/>
</dbReference>
<name>A0ABS3TWU4_9PSED</name>
<comment type="caution">
    <text evidence="6">The sequence shown here is derived from an EMBL/GenBank/DDBJ whole genome shotgun (WGS) entry which is preliminary data.</text>
</comment>
<dbReference type="InterPro" id="IPR051015">
    <property type="entry name" value="EvgA-like"/>
</dbReference>
<evidence type="ECO:0000256" key="1">
    <source>
        <dbReference type="ARBA" id="ARBA00022553"/>
    </source>
</evidence>
<evidence type="ECO:0000313" key="7">
    <source>
        <dbReference type="Proteomes" id="UP000669060"/>
    </source>
</evidence>
<feature type="domain" description="HTH luxR-type" evidence="4">
    <location>
        <begin position="137"/>
        <end position="202"/>
    </location>
</feature>
<evidence type="ECO:0000313" key="6">
    <source>
        <dbReference type="EMBL" id="MBO3278125.1"/>
    </source>
</evidence>
<dbReference type="CDD" id="cd06170">
    <property type="entry name" value="LuxR_C_like"/>
    <property type="match status" value="1"/>
</dbReference>
<dbReference type="PROSITE" id="PS00622">
    <property type="entry name" value="HTH_LUXR_1"/>
    <property type="match status" value="1"/>
</dbReference>
<dbReference type="InterPro" id="IPR058245">
    <property type="entry name" value="NreC/VraR/RcsB-like_REC"/>
</dbReference>
<dbReference type="PROSITE" id="PS50110">
    <property type="entry name" value="RESPONSE_REGULATORY"/>
    <property type="match status" value="1"/>
</dbReference>
<dbReference type="PANTHER" id="PTHR45566">
    <property type="entry name" value="HTH-TYPE TRANSCRIPTIONAL REGULATOR YHJB-RELATED"/>
    <property type="match status" value="1"/>
</dbReference>
<dbReference type="InterPro" id="IPR011006">
    <property type="entry name" value="CheY-like_superfamily"/>
</dbReference>
<evidence type="ECO:0000256" key="3">
    <source>
        <dbReference type="PROSITE-ProRule" id="PRU00169"/>
    </source>
</evidence>
<dbReference type="SMART" id="SM00448">
    <property type="entry name" value="REC"/>
    <property type="match status" value="1"/>
</dbReference>
<keyword evidence="7" id="KW-1185">Reference proteome</keyword>
<dbReference type="Pfam" id="PF00196">
    <property type="entry name" value="GerE"/>
    <property type="match status" value="1"/>
</dbReference>
<dbReference type="PRINTS" id="PR00038">
    <property type="entry name" value="HTHLUXR"/>
</dbReference>
<dbReference type="PANTHER" id="PTHR45566:SF2">
    <property type="entry name" value="NARL SUBFAMILY"/>
    <property type="match status" value="1"/>
</dbReference>
<dbReference type="InterPro" id="IPR001789">
    <property type="entry name" value="Sig_transdc_resp-reg_receiver"/>
</dbReference>
<feature type="domain" description="Response regulatory" evidence="5">
    <location>
        <begin position="3"/>
        <end position="118"/>
    </location>
</feature>
<dbReference type="EMBL" id="JAELYA010000011">
    <property type="protein sequence ID" value="MBO3278125.1"/>
    <property type="molecule type" value="Genomic_DNA"/>
</dbReference>
<evidence type="ECO:0000259" key="4">
    <source>
        <dbReference type="PROSITE" id="PS50043"/>
    </source>
</evidence>
<dbReference type="Gene3D" id="3.40.50.2300">
    <property type="match status" value="1"/>
</dbReference>
<gene>
    <name evidence="6" type="ORF">JFY56_23145</name>
</gene>
<dbReference type="SMART" id="SM00421">
    <property type="entry name" value="HTH_LUXR"/>
    <property type="match status" value="1"/>
</dbReference>
<keyword evidence="1 3" id="KW-0597">Phosphoprotein</keyword>
<dbReference type="Proteomes" id="UP000669060">
    <property type="component" value="Unassembled WGS sequence"/>
</dbReference>
<dbReference type="RefSeq" id="WP_208316622.1">
    <property type="nucleotide sequence ID" value="NZ_JAELYA010000011.1"/>
</dbReference>
<proteinExistence type="predicted"/>
<dbReference type="InterPro" id="IPR000792">
    <property type="entry name" value="Tscrpt_reg_LuxR_C"/>
</dbReference>
<dbReference type="PROSITE" id="PS50043">
    <property type="entry name" value="HTH_LUXR_2"/>
    <property type="match status" value="1"/>
</dbReference>